<dbReference type="STRING" id="1715692.RUE5091_02895"/>
<organism evidence="2 3">
    <name type="scientific">Ruegeria denitrificans</name>
    <dbReference type="NCBI Taxonomy" id="1715692"/>
    <lineage>
        <taxon>Bacteria</taxon>
        <taxon>Pseudomonadati</taxon>
        <taxon>Pseudomonadota</taxon>
        <taxon>Alphaproteobacteria</taxon>
        <taxon>Rhodobacterales</taxon>
        <taxon>Roseobacteraceae</taxon>
        <taxon>Ruegeria</taxon>
    </lineage>
</organism>
<sequence>MKSHLIIGGLIAGLASAAWAQRTAEVKFEPGNFGAMVNGTITGNEYFDYKLGAQAGQEMFADLKVSDTNGNGVIYFNILPPGSDGVAIYNGSIDGNTARIDLPEDGDYTIRVYLMGNDRDTDKTVGYNLDLSIQ</sequence>
<evidence type="ECO:0000313" key="2">
    <source>
        <dbReference type="EMBL" id="CUK07120.1"/>
    </source>
</evidence>
<proteinExistence type="predicted"/>
<keyword evidence="1" id="KW-0732">Signal</keyword>
<evidence type="ECO:0000256" key="1">
    <source>
        <dbReference type="SAM" id="SignalP"/>
    </source>
</evidence>
<dbReference type="Gene3D" id="2.60.120.380">
    <property type="match status" value="1"/>
</dbReference>
<keyword evidence="3" id="KW-1185">Reference proteome</keyword>
<dbReference type="Proteomes" id="UP000051260">
    <property type="component" value="Unassembled WGS sequence"/>
</dbReference>
<feature type="signal peptide" evidence="1">
    <location>
        <begin position="1"/>
        <end position="20"/>
    </location>
</feature>
<feature type="chain" id="PRO_5006065154" evidence="1">
    <location>
        <begin position="21"/>
        <end position="134"/>
    </location>
</feature>
<evidence type="ECO:0000313" key="3">
    <source>
        <dbReference type="Proteomes" id="UP000051260"/>
    </source>
</evidence>
<dbReference type="AlphaFoldDB" id="A0A0P1IDP5"/>
<dbReference type="OrthoDB" id="964913at2"/>
<dbReference type="RefSeq" id="WP_058282586.1">
    <property type="nucleotide sequence ID" value="NZ_CYUD01000009.1"/>
</dbReference>
<reference evidence="3" key="1">
    <citation type="submission" date="2015-09" db="EMBL/GenBank/DDBJ databases">
        <authorList>
            <person name="Rodrigo-Torres L."/>
            <person name="Arahal D.R."/>
        </authorList>
    </citation>
    <scope>NUCLEOTIDE SEQUENCE [LARGE SCALE GENOMIC DNA]</scope>
    <source>
        <strain evidence="3">CECT 5091</strain>
    </source>
</reference>
<gene>
    <name evidence="2" type="primary">pliG</name>
    <name evidence="2" type="ORF">RUE5091_02895</name>
</gene>
<protein>
    <submittedName>
        <fullName evidence="2">Inhibitor of g-type lysozyme</fullName>
    </submittedName>
</protein>
<dbReference type="EMBL" id="CYUD01000009">
    <property type="protein sequence ID" value="CUK07120.1"/>
    <property type="molecule type" value="Genomic_DNA"/>
</dbReference>
<accession>A0A0P1IDP5</accession>
<name>A0A0P1IDP5_9RHOB</name>